<dbReference type="Pfam" id="PF03732">
    <property type="entry name" value="Retrotrans_gag"/>
    <property type="match status" value="1"/>
</dbReference>
<dbReference type="EMBL" id="JALNTZ010000002">
    <property type="protein sequence ID" value="KAJ3661614.1"/>
    <property type="molecule type" value="Genomic_DNA"/>
</dbReference>
<dbReference type="AlphaFoldDB" id="A0AA38MMJ9"/>
<name>A0AA38MMJ9_9CUCU</name>
<feature type="domain" description="Retrotransposon gag" evidence="1">
    <location>
        <begin position="30"/>
        <end position="101"/>
    </location>
</feature>
<dbReference type="Proteomes" id="UP001168821">
    <property type="component" value="Unassembled WGS sequence"/>
</dbReference>
<organism evidence="2 3">
    <name type="scientific">Zophobas morio</name>
    <dbReference type="NCBI Taxonomy" id="2755281"/>
    <lineage>
        <taxon>Eukaryota</taxon>
        <taxon>Metazoa</taxon>
        <taxon>Ecdysozoa</taxon>
        <taxon>Arthropoda</taxon>
        <taxon>Hexapoda</taxon>
        <taxon>Insecta</taxon>
        <taxon>Pterygota</taxon>
        <taxon>Neoptera</taxon>
        <taxon>Endopterygota</taxon>
        <taxon>Coleoptera</taxon>
        <taxon>Polyphaga</taxon>
        <taxon>Cucujiformia</taxon>
        <taxon>Tenebrionidae</taxon>
        <taxon>Zophobas</taxon>
    </lineage>
</organism>
<proteinExistence type="predicted"/>
<protein>
    <recommendedName>
        <fullName evidence="1">Retrotransposon gag domain-containing protein</fullName>
    </recommendedName>
</protein>
<reference evidence="2" key="1">
    <citation type="journal article" date="2023" name="G3 (Bethesda)">
        <title>Whole genome assemblies of Zophobas morio and Tenebrio molitor.</title>
        <authorList>
            <person name="Kaur S."/>
            <person name="Stinson S.A."/>
            <person name="diCenzo G.C."/>
        </authorList>
    </citation>
    <scope>NUCLEOTIDE SEQUENCE</scope>
    <source>
        <strain evidence="2">QUZm001</strain>
    </source>
</reference>
<keyword evidence="3" id="KW-1185">Reference proteome</keyword>
<sequence>MSVYQFLERVEELAKARHASKIDLYASAIALFEDKALLWFRSVRSRISDWDALITALKQEFLPPDYDDILWDEIKARVQGKSETITIFVAVMETLFSRLTRPPVETTKVKVIRKNLLPHYLMHLSLVDVKTVQELLVQCKKIEEMNAMRNRFKSGVTSF</sequence>
<evidence type="ECO:0000313" key="2">
    <source>
        <dbReference type="EMBL" id="KAJ3661614.1"/>
    </source>
</evidence>
<dbReference type="InterPro" id="IPR005162">
    <property type="entry name" value="Retrotrans_gag_dom"/>
</dbReference>
<accession>A0AA38MMJ9</accession>
<gene>
    <name evidence="2" type="ORF">Zmor_006002</name>
</gene>
<evidence type="ECO:0000313" key="3">
    <source>
        <dbReference type="Proteomes" id="UP001168821"/>
    </source>
</evidence>
<evidence type="ECO:0000259" key="1">
    <source>
        <dbReference type="Pfam" id="PF03732"/>
    </source>
</evidence>
<comment type="caution">
    <text evidence="2">The sequence shown here is derived from an EMBL/GenBank/DDBJ whole genome shotgun (WGS) entry which is preliminary data.</text>
</comment>